<feature type="chain" id="PRO_5029450669" description="Acid stress chaperone HdeA" evidence="1">
    <location>
        <begin position="22"/>
        <end position="87"/>
    </location>
</feature>
<evidence type="ECO:0000313" key="2">
    <source>
        <dbReference type="EMBL" id="BBY26140.1"/>
    </source>
</evidence>
<dbReference type="RefSeq" id="WP_163795244.1">
    <property type="nucleotide sequence ID" value="NZ_AP022588.1"/>
</dbReference>
<dbReference type="EMBL" id="AP022588">
    <property type="protein sequence ID" value="BBY26140.1"/>
    <property type="molecule type" value="Genomic_DNA"/>
</dbReference>
<sequence>MKRTVAAAACLVMLVAGCSGASNSGGSTSCADFLAMRTDNQDATVAKLLKERNGRNSSTGEVVDTRASLVASCGPGDKKDTEIGDLG</sequence>
<dbReference type="PROSITE" id="PS51257">
    <property type="entry name" value="PROKAR_LIPOPROTEIN"/>
    <property type="match status" value="1"/>
</dbReference>
<gene>
    <name evidence="2" type="ORF">MSEDJ_02360</name>
</gene>
<accession>A0A7I7QJ40</accession>
<evidence type="ECO:0000256" key="1">
    <source>
        <dbReference type="SAM" id="SignalP"/>
    </source>
</evidence>
<feature type="signal peptide" evidence="1">
    <location>
        <begin position="1"/>
        <end position="21"/>
    </location>
</feature>
<proteinExistence type="predicted"/>
<protein>
    <recommendedName>
        <fullName evidence="4">Acid stress chaperone HdeA</fullName>
    </recommendedName>
</protein>
<reference evidence="2 3" key="1">
    <citation type="journal article" date="2019" name="Emerg. Microbes Infect.">
        <title>Comprehensive subspecies identification of 175 nontuberculous mycobacteria species based on 7547 genomic profiles.</title>
        <authorList>
            <person name="Matsumoto Y."/>
            <person name="Kinjo T."/>
            <person name="Motooka D."/>
            <person name="Nabeya D."/>
            <person name="Jung N."/>
            <person name="Uechi K."/>
            <person name="Horii T."/>
            <person name="Iida T."/>
            <person name="Fujita J."/>
            <person name="Nakamura S."/>
        </authorList>
    </citation>
    <scope>NUCLEOTIDE SEQUENCE [LARGE SCALE GENOMIC DNA]</scope>
    <source>
        <strain evidence="2 3">JCM 17899</strain>
    </source>
</reference>
<keyword evidence="3" id="KW-1185">Reference proteome</keyword>
<evidence type="ECO:0008006" key="4">
    <source>
        <dbReference type="Google" id="ProtNLM"/>
    </source>
</evidence>
<organism evidence="2 3">
    <name type="scientific">Mycolicibacterium sediminis</name>
    <dbReference type="NCBI Taxonomy" id="1286180"/>
    <lineage>
        <taxon>Bacteria</taxon>
        <taxon>Bacillati</taxon>
        <taxon>Actinomycetota</taxon>
        <taxon>Actinomycetes</taxon>
        <taxon>Mycobacteriales</taxon>
        <taxon>Mycobacteriaceae</taxon>
        <taxon>Mycolicibacterium</taxon>
    </lineage>
</organism>
<name>A0A7I7QJ40_9MYCO</name>
<dbReference type="AlphaFoldDB" id="A0A7I7QJ40"/>
<keyword evidence="1" id="KW-0732">Signal</keyword>
<dbReference type="KEGG" id="msei:MSEDJ_02360"/>
<dbReference type="Proteomes" id="UP000467193">
    <property type="component" value="Chromosome"/>
</dbReference>
<evidence type="ECO:0000313" key="3">
    <source>
        <dbReference type="Proteomes" id="UP000467193"/>
    </source>
</evidence>